<sequence length="134" mass="15254">MEGKKKSANSKDFDNYMSGLSIPANKLTAGITIQALKDFQVNLYSVHTAQRDRFKPQANKQGALTYKEGEGIVKATNLYNISASYRYQQAQFNLGIENLLNSSYYTTTSMLYARNAEYARANGRYINFSIRYKF</sequence>
<evidence type="ECO:0008006" key="6">
    <source>
        <dbReference type="Google" id="ProtNLM"/>
    </source>
</evidence>
<dbReference type="PROSITE" id="PS01156">
    <property type="entry name" value="TONB_DEPENDENT_REC_2"/>
    <property type="match status" value="1"/>
</dbReference>
<comment type="subcellular location">
    <subcellularLocation>
        <location evidence="1">Cell outer membrane</location>
    </subcellularLocation>
</comment>
<dbReference type="InterPro" id="IPR010917">
    <property type="entry name" value="TonB_rcpt_CS"/>
</dbReference>
<dbReference type="GO" id="GO:0009279">
    <property type="term" value="C:cell outer membrane"/>
    <property type="evidence" value="ECO:0007669"/>
    <property type="project" value="UniProtKB-SubCell"/>
</dbReference>
<proteinExistence type="predicted"/>
<keyword evidence="2" id="KW-0472">Membrane</keyword>
<evidence type="ECO:0000313" key="5">
    <source>
        <dbReference type="Proteomes" id="UP000679691"/>
    </source>
</evidence>
<dbReference type="Gene3D" id="2.40.170.20">
    <property type="entry name" value="TonB-dependent receptor, beta-barrel domain"/>
    <property type="match status" value="1"/>
</dbReference>
<dbReference type="InterPro" id="IPR036942">
    <property type="entry name" value="Beta-barrel_TonB_sf"/>
</dbReference>
<evidence type="ECO:0000256" key="2">
    <source>
        <dbReference type="ARBA" id="ARBA00023136"/>
    </source>
</evidence>
<accession>A0A8T4HHM6</accession>
<gene>
    <name evidence="4" type="ORF">J5U18_11460</name>
</gene>
<keyword evidence="3" id="KW-0998">Cell outer membrane</keyword>
<dbReference type="Proteomes" id="UP000679691">
    <property type="component" value="Unassembled WGS sequence"/>
</dbReference>
<organism evidence="4 5">
    <name type="scientific">Rhinopithecimicrobium faecis</name>
    <dbReference type="NCBI Taxonomy" id="2820698"/>
    <lineage>
        <taxon>Bacteria</taxon>
        <taxon>Pseudomonadati</taxon>
        <taxon>Bacteroidota</taxon>
        <taxon>Sphingobacteriia</taxon>
        <taxon>Sphingobacteriales</taxon>
        <taxon>Sphingobacteriaceae</taxon>
        <taxon>Rhinopithecimicrobium</taxon>
    </lineage>
</organism>
<dbReference type="AlphaFoldDB" id="A0A8T4HHM6"/>
<name>A0A8T4HHM6_9SPHI</name>
<comment type="caution">
    <text evidence="4">The sequence shown here is derived from an EMBL/GenBank/DDBJ whole genome shotgun (WGS) entry which is preliminary data.</text>
</comment>
<evidence type="ECO:0000256" key="3">
    <source>
        <dbReference type="ARBA" id="ARBA00023237"/>
    </source>
</evidence>
<keyword evidence="5" id="KW-1185">Reference proteome</keyword>
<dbReference type="SUPFAM" id="SSF56935">
    <property type="entry name" value="Porins"/>
    <property type="match status" value="1"/>
</dbReference>
<reference evidence="4" key="1">
    <citation type="submission" date="2021-03" db="EMBL/GenBank/DDBJ databases">
        <authorList>
            <person name="Lu T."/>
            <person name="Wang Q."/>
            <person name="Han X."/>
        </authorList>
    </citation>
    <scope>NUCLEOTIDE SEQUENCE</scope>
    <source>
        <strain evidence="4">WQ 2009</strain>
    </source>
</reference>
<dbReference type="EMBL" id="JAGKSB010000014">
    <property type="protein sequence ID" value="MBP3944161.1"/>
    <property type="molecule type" value="Genomic_DNA"/>
</dbReference>
<protein>
    <recommendedName>
        <fullName evidence="6">TonB-dependent receptor-like beta-barrel domain-containing protein</fullName>
    </recommendedName>
</protein>
<evidence type="ECO:0000256" key="1">
    <source>
        <dbReference type="ARBA" id="ARBA00004442"/>
    </source>
</evidence>
<dbReference type="RefSeq" id="WP_353547668.1">
    <property type="nucleotide sequence ID" value="NZ_JAGKSB010000014.1"/>
</dbReference>
<evidence type="ECO:0000313" key="4">
    <source>
        <dbReference type="EMBL" id="MBP3944161.1"/>
    </source>
</evidence>